<evidence type="ECO:0000256" key="1">
    <source>
        <dbReference type="SAM" id="Coils"/>
    </source>
</evidence>
<dbReference type="RefSeq" id="WP_272775654.1">
    <property type="nucleotide sequence ID" value="NZ_JAQQLI010000003.1"/>
</dbReference>
<accession>A0ABT5J5E2</accession>
<name>A0ABT5J5E2_RHOTP</name>
<keyword evidence="4" id="KW-1185">Reference proteome</keyword>
<evidence type="ECO:0000256" key="2">
    <source>
        <dbReference type="SAM" id="MobiDB-lite"/>
    </source>
</evidence>
<keyword evidence="1" id="KW-0175">Coiled coil</keyword>
<dbReference type="EMBL" id="JAQQLI010000003">
    <property type="protein sequence ID" value="MDC7784808.1"/>
    <property type="molecule type" value="Genomic_DNA"/>
</dbReference>
<proteinExistence type="predicted"/>
<protein>
    <submittedName>
        <fullName evidence="3">Uncharacterized protein</fullName>
    </submittedName>
</protein>
<evidence type="ECO:0000313" key="4">
    <source>
        <dbReference type="Proteomes" id="UP001165652"/>
    </source>
</evidence>
<gene>
    <name evidence="3" type="ORF">PQJ73_03850</name>
</gene>
<reference evidence="3" key="1">
    <citation type="journal article" date="2023" name="Microbiol Resour">
        <title>Genome Sequences of Rhodoplanes serenus and Two Thermotolerant Strains, Rhodoplanes tepidamans and 'Rhodoplanes cryptolactis,' Further Refine the Genus.</title>
        <authorList>
            <person name="Rayyan A.A."/>
            <person name="Kyndt J.A."/>
        </authorList>
    </citation>
    <scope>NUCLEOTIDE SEQUENCE</scope>
    <source>
        <strain evidence="3">DSM 9987</strain>
    </source>
</reference>
<reference evidence="3" key="2">
    <citation type="submission" date="2023-02" db="EMBL/GenBank/DDBJ databases">
        <authorList>
            <person name="Rayyan A."/>
            <person name="Meyer T."/>
            <person name="Kyndt J.A."/>
        </authorList>
    </citation>
    <scope>NUCLEOTIDE SEQUENCE</scope>
    <source>
        <strain evidence="3">DSM 9987</strain>
    </source>
</reference>
<sequence length="213" mass="23486">MSANTFGGARANEDLLRIMKRAGWELGNKPEHDRCPDCLAAARKARRERLKVVTPSKEPEMQKIEPAAAPAPEITAAAAPEQPAPSNAPREMTLDDAFVVYEQLAEVYDTSRKSYTGDWTDAKVATHLGVPRAWVVDVRRRRFGDSGMNEGIAALAQDARELVADARAEVDKLTATIGALKATIREAETKHRDLMAKADRIERKIAEIEQAVR</sequence>
<feature type="coiled-coil region" evidence="1">
    <location>
        <begin position="156"/>
        <end position="211"/>
    </location>
</feature>
<dbReference type="Proteomes" id="UP001165652">
    <property type="component" value="Unassembled WGS sequence"/>
</dbReference>
<organism evidence="3 4">
    <name type="scientific">Rhodoplanes tepidamans</name>
    <name type="common">Rhodoplanes cryptolactis</name>
    <dbReference type="NCBI Taxonomy" id="200616"/>
    <lineage>
        <taxon>Bacteria</taxon>
        <taxon>Pseudomonadati</taxon>
        <taxon>Pseudomonadota</taxon>
        <taxon>Alphaproteobacteria</taxon>
        <taxon>Hyphomicrobiales</taxon>
        <taxon>Nitrobacteraceae</taxon>
        <taxon>Rhodoplanes</taxon>
    </lineage>
</organism>
<comment type="caution">
    <text evidence="3">The sequence shown here is derived from an EMBL/GenBank/DDBJ whole genome shotgun (WGS) entry which is preliminary data.</text>
</comment>
<feature type="region of interest" description="Disordered" evidence="2">
    <location>
        <begin position="51"/>
        <end position="71"/>
    </location>
</feature>
<evidence type="ECO:0000313" key="3">
    <source>
        <dbReference type="EMBL" id="MDC7784808.1"/>
    </source>
</evidence>